<feature type="transmembrane region" description="Helical" evidence="7">
    <location>
        <begin position="57"/>
        <end position="79"/>
    </location>
</feature>
<dbReference type="GO" id="GO:0016020">
    <property type="term" value="C:membrane"/>
    <property type="evidence" value="ECO:0007669"/>
    <property type="project" value="UniProtKB-SubCell"/>
</dbReference>
<evidence type="ECO:0000256" key="1">
    <source>
        <dbReference type="ARBA" id="ARBA00004141"/>
    </source>
</evidence>
<dbReference type="Pfam" id="PF01529">
    <property type="entry name" value="DHHC"/>
    <property type="match status" value="1"/>
</dbReference>
<comment type="domain">
    <text evidence="7">The DHHC domain is required for palmitoyltransferase activity.</text>
</comment>
<evidence type="ECO:0000313" key="9">
    <source>
        <dbReference type="EMBL" id="CAG5115508.1"/>
    </source>
</evidence>
<dbReference type="OrthoDB" id="302728at2759"/>
<dbReference type="EC" id="2.3.1.225" evidence="7"/>
<dbReference type="PANTHER" id="PTHR12246">
    <property type="entry name" value="PALMITOYLTRANSFERASE ZDHHC16"/>
    <property type="match status" value="1"/>
</dbReference>
<keyword evidence="10" id="KW-1185">Reference proteome</keyword>
<accession>A0A8S3YGJ5</accession>
<comment type="catalytic activity">
    <reaction evidence="7">
        <text>L-cysteinyl-[protein] + hexadecanoyl-CoA = S-hexadecanoyl-L-cysteinyl-[protein] + CoA</text>
        <dbReference type="Rhea" id="RHEA:36683"/>
        <dbReference type="Rhea" id="RHEA-COMP:10131"/>
        <dbReference type="Rhea" id="RHEA-COMP:11032"/>
        <dbReference type="ChEBI" id="CHEBI:29950"/>
        <dbReference type="ChEBI" id="CHEBI:57287"/>
        <dbReference type="ChEBI" id="CHEBI:57379"/>
        <dbReference type="ChEBI" id="CHEBI:74151"/>
        <dbReference type="EC" id="2.3.1.225"/>
    </reaction>
</comment>
<evidence type="ECO:0000256" key="7">
    <source>
        <dbReference type="RuleBase" id="RU079119"/>
    </source>
</evidence>
<reference evidence="9" key="1">
    <citation type="submission" date="2021-04" db="EMBL/GenBank/DDBJ databases">
        <authorList>
            <consortium name="Molecular Ecology Group"/>
        </authorList>
    </citation>
    <scope>NUCLEOTIDE SEQUENCE</scope>
</reference>
<proteinExistence type="inferred from homology"/>
<dbReference type="InterPro" id="IPR039859">
    <property type="entry name" value="PFA4/ZDH16/20/ERF2-like"/>
</dbReference>
<evidence type="ECO:0000256" key="2">
    <source>
        <dbReference type="ARBA" id="ARBA00022679"/>
    </source>
</evidence>
<feature type="transmembrane region" description="Helical" evidence="7">
    <location>
        <begin position="169"/>
        <end position="190"/>
    </location>
</feature>
<evidence type="ECO:0000313" key="10">
    <source>
        <dbReference type="Proteomes" id="UP000678393"/>
    </source>
</evidence>
<keyword evidence="6 7" id="KW-0012">Acyltransferase</keyword>
<keyword evidence="4 7" id="KW-1133">Transmembrane helix</keyword>
<feature type="transmembrane region" description="Helical" evidence="7">
    <location>
        <begin position="16"/>
        <end position="37"/>
    </location>
</feature>
<dbReference type="EMBL" id="CAJHNH020000125">
    <property type="protein sequence ID" value="CAG5115508.1"/>
    <property type="molecule type" value="Genomic_DNA"/>
</dbReference>
<feature type="domain" description="Palmitoyltransferase DHHC" evidence="8">
    <location>
        <begin position="98"/>
        <end position="234"/>
    </location>
</feature>
<keyword evidence="2 7" id="KW-0808">Transferase</keyword>
<dbReference type="PROSITE" id="PS50216">
    <property type="entry name" value="DHHC"/>
    <property type="match status" value="1"/>
</dbReference>
<dbReference type="AlphaFoldDB" id="A0A8S3YGJ5"/>
<comment type="similarity">
    <text evidence="7">Belongs to the DHHC palmitoyltransferase family.</text>
</comment>
<dbReference type="InterPro" id="IPR001594">
    <property type="entry name" value="Palmitoyltrfase_DHHC"/>
</dbReference>
<comment type="caution">
    <text evidence="9">The sequence shown here is derived from an EMBL/GenBank/DDBJ whole genome shotgun (WGS) entry which is preliminary data.</text>
</comment>
<keyword evidence="5 7" id="KW-0472">Membrane</keyword>
<comment type="subcellular location">
    <subcellularLocation>
        <location evidence="1">Membrane</location>
        <topology evidence="1">Multi-pass membrane protein</topology>
    </subcellularLocation>
</comment>
<evidence type="ECO:0000256" key="3">
    <source>
        <dbReference type="ARBA" id="ARBA00022692"/>
    </source>
</evidence>
<dbReference type="GO" id="GO:0019706">
    <property type="term" value="F:protein-cysteine S-palmitoyltransferase activity"/>
    <property type="evidence" value="ECO:0007669"/>
    <property type="project" value="UniProtKB-EC"/>
</dbReference>
<dbReference type="Proteomes" id="UP000678393">
    <property type="component" value="Unassembled WGS sequence"/>
</dbReference>
<sequence>MVSSLMRYLPKTGSDICAFTFLLFSIHSIGIFELFIVLPSIYHSQSHATPTGGFSLYYFHVFMGFYIYFNVMLNLYLIITTNTSIKGRMLPSIIRPGWRFCAVCESNSPPRSFHCFTCKTCILKRDHHCTFTGNCIGLYNHRYYVSLVFYMCLACAYSCVLNFDFVYHLFGTVSVKSILTIMFPMISWIFYSGDSMTNVQVFMTSLCLVGFFLTGGLFVYHIVNSINGQIVHERTYNIKTYNLGWKENLALLLGKRWRIAWLCSLIKSPVPSDGLQYITREQYESLKTM</sequence>
<evidence type="ECO:0000256" key="4">
    <source>
        <dbReference type="ARBA" id="ARBA00022989"/>
    </source>
</evidence>
<gene>
    <name evidence="9" type="ORF">CUNI_LOCUS1066</name>
</gene>
<evidence type="ECO:0000256" key="6">
    <source>
        <dbReference type="ARBA" id="ARBA00023315"/>
    </source>
</evidence>
<name>A0A8S3YGJ5_9EUPU</name>
<keyword evidence="3 7" id="KW-0812">Transmembrane</keyword>
<evidence type="ECO:0000256" key="5">
    <source>
        <dbReference type="ARBA" id="ARBA00023136"/>
    </source>
</evidence>
<evidence type="ECO:0000259" key="8">
    <source>
        <dbReference type="Pfam" id="PF01529"/>
    </source>
</evidence>
<feature type="transmembrane region" description="Helical" evidence="7">
    <location>
        <begin position="143"/>
        <end position="163"/>
    </location>
</feature>
<protein>
    <recommendedName>
        <fullName evidence="7">Palmitoyltransferase</fullName>
        <ecNumber evidence="7">2.3.1.225</ecNumber>
    </recommendedName>
</protein>
<feature type="transmembrane region" description="Helical" evidence="7">
    <location>
        <begin position="202"/>
        <end position="223"/>
    </location>
</feature>
<organism evidence="9 10">
    <name type="scientific">Candidula unifasciata</name>
    <dbReference type="NCBI Taxonomy" id="100452"/>
    <lineage>
        <taxon>Eukaryota</taxon>
        <taxon>Metazoa</taxon>
        <taxon>Spiralia</taxon>
        <taxon>Lophotrochozoa</taxon>
        <taxon>Mollusca</taxon>
        <taxon>Gastropoda</taxon>
        <taxon>Heterobranchia</taxon>
        <taxon>Euthyneura</taxon>
        <taxon>Panpulmonata</taxon>
        <taxon>Eupulmonata</taxon>
        <taxon>Stylommatophora</taxon>
        <taxon>Helicina</taxon>
        <taxon>Helicoidea</taxon>
        <taxon>Geomitridae</taxon>
        <taxon>Candidula</taxon>
    </lineage>
</organism>